<keyword evidence="1" id="KW-0325">Glycoprotein</keyword>
<protein>
    <recommendedName>
        <fullName evidence="2">Carboxylesterase type B domain-containing protein</fullName>
    </recommendedName>
</protein>
<name>A0A8S0ZZ57_ARCPL</name>
<dbReference type="Proteomes" id="UP000494256">
    <property type="component" value="Unassembled WGS sequence"/>
</dbReference>
<dbReference type="Pfam" id="PF00135">
    <property type="entry name" value="COesterase"/>
    <property type="match status" value="1"/>
</dbReference>
<reference evidence="3 4" key="1">
    <citation type="submission" date="2020-04" db="EMBL/GenBank/DDBJ databases">
        <authorList>
            <person name="Wallbank WR R."/>
            <person name="Pardo Diaz C."/>
            <person name="Kozak K."/>
            <person name="Martin S."/>
            <person name="Jiggins C."/>
            <person name="Moest M."/>
            <person name="Warren A I."/>
            <person name="Byers J.R.P. K."/>
            <person name="Montejo-Kovacevich G."/>
            <person name="Yen C E."/>
        </authorList>
    </citation>
    <scope>NUCLEOTIDE SEQUENCE [LARGE SCALE GENOMIC DNA]</scope>
</reference>
<dbReference type="InterPro" id="IPR002018">
    <property type="entry name" value="CarbesteraseB"/>
</dbReference>
<dbReference type="InterPro" id="IPR029058">
    <property type="entry name" value="AB_hydrolase_fold"/>
</dbReference>
<feature type="domain" description="Carboxylesterase type B" evidence="2">
    <location>
        <begin position="20"/>
        <end position="72"/>
    </location>
</feature>
<sequence length="88" mass="9795">MINATHYVGAIEHGNDEWLEVKIEQGPVRGQLDSGGELWTFLNLPYATAPTGRNQFKAPLPPPTWTETYEAIDRGVKYGITLLKQVSP</sequence>
<dbReference type="SUPFAM" id="SSF53474">
    <property type="entry name" value="alpha/beta-Hydrolases"/>
    <property type="match status" value="1"/>
</dbReference>
<evidence type="ECO:0000313" key="3">
    <source>
        <dbReference type="EMBL" id="CAB3237539.1"/>
    </source>
</evidence>
<dbReference type="EMBL" id="CADEBD010000303">
    <property type="protein sequence ID" value="CAB3237539.1"/>
    <property type="molecule type" value="Genomic_DNA"/>
</dbReference>
<evidence type="ECO:0000313" key="4">
    <source>
        <dbReference type="Proteomes" id="UP000494256"/>
    </source>
</evidence>
<dbReference type="AlphaFoldDB" id="A0A8S0ZZ57"/>
<evidence type="ECO:0000259" key="2">
    <source>
        <dbReference type="Pfam" id="PF00135"/>
    </source>
</evidence>
<proteinExistence type="predicted"/>
<evidence type="ECO:0000256" key="1">
    <source>
        <dbReference type="ARBA" id="ARBA00023180"/>
    </source>
</evidence>
<comment type="caution">
    <text evidence="3">The sequence shown here is derived from an EMBL/GenBank/DDBJ whole genome shotgun (WGS) entry which is preliminary data.</text>
</comment>
<gene>
    <name evidence="3" type="ORF">APLA_LOCUS7931</name>
</gene>
<accession>A0A8S0ZZ57</accession>
<dbReference type="Gene3D" id="3.40.50.1820">
    <property type="entry name" value="alpha/beta hydrolase"/>
    <property type="match status" value="1"/>
</dbReference>
<organism evidence="3 4">
    <name type="scientific">Arctia plantaginis</name>
    <name type="common">Wood tiger moth</name>
    <name type="synonym">Phalaena plantaginis</name>
    <dbReference type="NCBI Taxonomy" id="874455"/>
    <lineage>
        <taxon>Eukaryota</taxon>
        <taxon>Metazoa</taxon>
        <taxon>Ecdysozoa</taxon>
        <taxon>Arthropoda</taxon>
        <taxon>Hexapoda</taxon>
        <taxon>Insecta</taxon>
        <taxon>Pterygota</taxon>
        <taxon>Neoptera</taxon>
        <taxon>Endopterygota</taxon>
        <taxon>Lepidoptera</taxon>
        <taxon>Glossata</taxon>
        <taxon>Ditrysia</taxon>
        <taxon>Noctuoidea</taxon>
        <taxon>Erebidae</taxon>
        <taxon>Arctiinae</taxon>
        <taxon>Arctia</taxon>
    </lineage>
</organism>